<dbReference type="Proteomes" id="UP000006512">
    <property type="component" value="Unassembled WGS sequence"/>
</dbReference>
<dbReference type="HOGENOM" id="CLU_766494_0_0_5"/>
<dbReference type="GO" id="GO:0016539">
    <property type="term" value="P:intein-mediated protein splicing"/>
    <property type="evidence" value="ECO:0007669"/>
    <property type="project" value="InterPro"/>
</dbReference>
<protein>
    <submittedName>
        <fullName evidence="2">Rhs family carbohydrate-binding protein</fullName>
    </submittedName>
</protein>
<evidence type="ECO:0000259" key="1">
    <source>
        <dbReference type="SMART" id="SM00306"/>
    </source>
</evidence>
<dbReference type="AlphaFoldDB" id="F4QI05"/>
<dbReference type="SUPFAM" id="SSF51294">
    <property type="entry name" value="Hedgehog/intein (Hint) domain"/>
    <property type="match status" value="1"/>
</dbReference>
<dbReference type="STRING" id="715226.ABI_13100"/>
<dbReference type="Gene3D" id="2.170.16.10">
    <property type="entry name" value="Hedgehog/Intein (Hint) domain"/>
    <property type="match status" value="1"/>
</dbReference>
<proteinExistence type="predicted"/>
<dbReference type="InterPro" id="IPR036844">
    <property type="entry name" value="Hint_dom_sf"/>
</dbReference>
<dbReference type="EMBL" id="GL883077">
    <property type="protein sequence ID" value="EGF92872.1"/>
    <property type="molecule type" value="Genomic_DNA"/>
</dbReference>
<dbReference type="PROSITE" id="PS50817">
    <property type="entry name" value="INTEIN_N_TER"/>
    <property type="match status" value="1"/>
</dbReference>
<dbReference type="CDD" id="cd00081">
    <property type="entry name" value="Hint"/>
    <property type="match status" value="1"/>
</dbReference>
<reference evidence="3" key="1">
    <citation type="submission" date="2011-03" db="EMBL/GenBank/DDBJ databases">
        <title>Draft genome sequence of Brevundimonas diminuta.</title>
        <authorList>
            <person name="Brown P.J.B."/>
            <person name="Buechlein A."/>
            <person name="Hemmerich C."/>
            <person name="Brun Y.V."/>
        </authorList>
    </citation>
    <scope>NUCLEOTIDE SEQUENCE [LARGE SCALE GENOMIC DNA]</scope>
    <source>
        <strain evidence="3">C19</strain>
    </source>
</reference>
<organism evidence="2 3">
    <name type="scientific">Asticcacaulis biprosthecium C19</name>
    <dbReference type="NCBI Taxonomy" id="715226"/>
    <lineage>
        <taxon>Bacteria</taxon>
        <taxon>Pseudomonadati</taxon>
        <taxon>Pseudomonadota</taxon>
        <taxon>Alphaproteobacteria</taxon>
        <taxon>Caulobacterales</taxon>
        <taxon>Caulobacteraceae</taxon>
        <taxon>Asticcacaulis</taxon>
    </lineage>
</organism>
<dbReference type="SMART" id="SM00306">
    <property type="entry name" value="HintN"/>
    <property type="match status" value="1"/>
</dbReference>
<dbReference type="PROSITE" id="PS50818">
    <property type="entry name" value="INTEIN_C_TER"/>
    <property type="match status" value="1"/>
</dbReference>
<dbReference type="eggNOG" id="COG1372">
    <property type="taxonomic scope" value="Bacteria"/>
</dbReference>
<dbReference type="Pfam" id="PF07591">
    <property type="entry name" value="PT-HINT"/>
    <property type="match status" value="1"/>
</dbReference>
<dbReference type="InterPro" id="IPR003587">
    <property type="entry name" value="Hint_dom_N"/>
</dbReference>
<dbReference type="InterPro" id="IPR030934">
    <property type="entry name" value="Intein_C"/>
</dbReference>
<evidence type="ECO:0000313" key="3">
    <source>
        <dbReference type="Proteomes" id="UP000006512"/>
    </source>
</evidence>
<gene>
    <name evidence="2" type="ORF">ABI_13100</name>
</gene>
<keyword evidence="3" id="KW-1185">Reference proteome</keyword>
<dbReference type="InterPro" id="IPR006141">
    <property type="entry name" value="Intein_N"/>
</dbReference>
<name>F4QI05_9CAUL</name>
<accession>F4QI05</accession>
<sequence length="361" mass="39833">MYAYVHGDPVNATDPTGLCSAPGADCGVVDMPGEIVIRGRRGGKEDWEASNTAFANMYHPGRPSDDFYRQRDEFAAFRLYTDDTITRPGLVMYLEAITAPSDVIGAKAAVKVGLKFLAKRFSAKQAARRGATTCPACFVAGTQVATPTGLVAIEKIEVGDLVLAYDARTSQVLEKPVRALIRPEPKATYALILKSALGEIETFRATDDHPWFTAAHMWVETKSLKIGDMIETATGKDFTLVSIVLSGKTEQTYNLSVADVHTFMVGENHLVVHNDGHHCIPRQILKQLSSDLRRAVQGKRGDRNIVDIGRQRHIDIHRGGYNNRWTQELTKHGGPRNITEQQLRQIDAVIRSEFKLPPRGG</sequence>
<feature type="domain" description="Hint" evidence="1">
    <location>
        <begin position="135"/>
        <end position="234"/>
    </location>
</feature>
<evidence type="ECO:0000313" key="2">
    <source>
        <dbReference type="EMBL" id="EGF92872.1"/>
    </source>
</evidence>